<evidence type="ECO:0000256" key="6">
    <source>
        <dbReference type="ARBA" id="ARBA00023077"/>
    </source>
</evidence>
<dbReference type="InterPro" id="IPR036942">
    <property type="entry name" value="Beta-barrel_TonB_sf"/>
</dbReference>
<dbReference type="SUPFAM" id="SSF56935">
    <property type="entry name" value="Porins"/>
    <property type="match status" value="1"/>
</dbReference>
<keyword evidence="9 10" id="KW-0998">Cell outer membrane</keyword>
<keyword evidence="16" id="KW-1185">Reference proteome</keyword>
<evidence type="ECO:0000256" key="10">
    <source>
        <dbReference type="PROSITE-ProRule" id="PRU01360"/>
    </source>
</evidence>
<organism evidence="15 16">
    <name type="scientific">Paracoccus aerius</name>
    <dbReference type="NCBI Taxonomy" id="1915382"/>
    <lineage>
        <taxon>Bacteria</taxon>
        <taxon>Pseudomonadati</taxon>
        <taxon>Pseudomonadota</taxon>
        <taxon>Alphaproteobacteria</taxon>
        <taxon>Rhodobacterales</taxon>
        <taxon>Paracoccaceae</taxon>
        <taxon>Paracoccus</taxon>
    </lineage>
</organism>
<keyword evidence="5" id="KW-0732">Signal</keyword>
<dbReference type="InterPro" id="IPR037066">
    <property type="entry name" value="Plug_dom_sf"/>
</dbReference>
<evidence type="ECO:0000256" key="4">
    <source>
        <dbReference type="ARBA" id="ARBA00022692"/>
    </source>
</evidence>
<feature type="compositionally biased region" description="Polar residues" evidence="12">
    <location>
        <begin position="10"/>
        <end position="19"/>
    </location>
</feature>
<feature type="domain" description="TonB-dependent receptor-like beta-barrel" evidence="13">
    <location>
        <begin position="126"/>
        <end position="545"/>
    </location>
</feature>
<accession>A0ABS1S7F5</accession>
<reference evidence="15 16" key="1">
    <citation type="submission" date="2021-01" db="EMBL/GenBank/DDBJ databases">
        <title>011410 draft genome.</title>
        <authorList>
            <person name="Lang L."/>
        </authorList>
    </citation>
    <scope>NUCLEOTIDE SEQUENCE [LARGE SCALE GENOMIC DNA]</scope>
    <source>
        <strain evidence="15 16">KCTC 42845</strain>
    </source>
</reference>
<feature type="region of interest" description="Disordered" evidence="12">
    <location>
        <begin position="1"/>
        <end position="34"/>
    </location>
</feature>
<dbReference type="Gene3D" id="2.40.170.20">
    <property type="entry name" value="TonB-dependent receptor, beta-barrel domain"/>
    <property type="match status" value="1"/>
</dbReference>
<gene>
    <name evidence="15" type="ORF">JL111_14305</name>
</gene>
<dbReference type="Proteomes" id="UP000644749">
    <property type="component" value="Unassembled WGS sequence"/>
</dbReference>
<dbReference type="PANTHER" id="PTHR30069:SF29">
    <property type="entry name" value="HEMOGLOBIN AND HEMOGLOBIN-HAPTOGLOBIN-BINDING PROTEIN 1-RELATED"/>
    <property type="match status" value="1"/>
</dbReference>
<keyword evidence="4 10" id="KW-0812">Transmembrane</keyword>
<evidence type="ECO:0000256" key="7">
    <source>
        <dbReference type="ARBA" id="ARBA00023136"/>
    </source>
</evidence>
<dbReference type="PROSITE" id="PS52016">
    <property type="entry name" value="TONB_DEPENDENT_REC_3"/>
    <property type="match status" value="1"/>
</dbReference>
<evidence type="ECO:0000256" key="3">
    <source>
        <dbReference type="ARBA" id="ARBA00022452"/>
    </source>
</evidence>
<evidence type="ECO:0000256" key="5">
    <source>
        <dbReference type="ARBA" id="ARBA00022729"/>
    </source>
</evidence>
<dbReference type="Pfam" id="PF00593">
    <property type="entry name" value="TonB_dep_Rec_b-barrel"/>
    <property type="match status" value="1"/>
</dbReference>
<keyword evidence="7 10" id="KW-0472">Membrane</keyword>
<evidence type="ECO:0000259" key="14">
    <source>
        <dbReference type="Pfam" id="PF07715"/>
    </source>
</evidence>
<dbReference type="EMBL" id="JAESHT010000012">
    <property type="protein sequence ID" value="MBL3674658.1"/>
    <property type="molecule type" value="Genomic_DNA"/>
</dbReference>
<proteinExistence type="inferred from homology"/>
<dbReference type="Pfam" id="PF07715">
    <property type="entry name" value="Plug"/>
    <property type="match status" value="1"/>
</dbReference>
<evidence type="ECO:0000259" key="13">
    <source>
        <dbReference type="Pfam" id="PF00593"/>
    </source>
</evidence>
<comment type="subcellular location">
    <subcellularLocation>
        <location evidence="1 10">Cell outer membrane</location>
        <topology evidence="1 10">Multi-pass membrane protein</topology>
    </subcellularLocation>
</comment>
<dbReference type="InterPro" id="IPR039426">
    <property type="entry name" value="TonB-dep_rcpt-like"/>
</dbReference>
<dbReference type="InterPro" id="IPR000531">
    <property type="entry name" value="Beta-barrel_TonB"/>
</dbReference>
<sequence length="571" mass="62270">MLTEEDLQDRASQPLSRSLTRLPGVTLRQEGPLGTNGKLQVRGVPAEYLPVIIDGIEVSDAAAPKSYYDIGGQITSGIGRVELLRGTQSALYGSRALAGVLSLQSLRPTEDGLHHHFEIEAGSFDTLTASYGATLRRTSTELAFQVSHVSTDGFSASDEDDGNFEDDGYEATRLSVFAAHELQNGVVFGVNGFWQDSRADFDDGLYDFMTDTFYFGDIYGTPGNDYTENRSFGLRGFAQFSTGPVDHELAVTQYRLERDSFYDGFLTSYASTRTKLTWQGATDIGAGIRADFGADTEKEEAEGNGNARISGAFVGSTAAVNDRFDITTSLRHDNHSRFGGFTSGRVAAVYRADDDLLFRLAIGNGFRAPSLYELFSIYGDPTLEREESRSAEIGVEKSWGENSYLRATAFWIKAQNVIGYDEDLATCAAATGPFGQPGCYAQREGTARRRGVEIDGRYAFGAGHALTASYTFIDNQTDVPEWAQVPERVLNLGAETTFATGTTAAIDLQHVAGRADDLDDFTTVDLSVSHPVRDNATAYLRVENVFDEDYQWVRGYGTSGRAVYAGLRASF</sequence>
<evidence type="ECO:0000256" key="1">
    <source>
        <dbReference type="ARBA" id="ARBA00004571"/>
    </source>
</evidence>
<keyword evidence="3 10" id="KW-1134">Transmembrane beta strand</keyword>
<keyword evidence="6 11" id="KW-0798">TonB box</keyword>
<evidence type="ECO:0000256" key="8">
    <source>
        <dbReference type="ARBA" id="ARBA00023170"/>
    </source>
</evidence>
<dbReference type="InterPro" id="IPR012910">
    <property type="entry name" value="Plug_dom"/>
</dbReference>
<evidence type="ECO:0000313" key="16">
    <source>
        <dbReference type="Proteomes" id="UP000644749"/>
    </source>
</evidence>
<dbReference type="Gene3D" id="2.170.130.10">
    <property type="entry name" value="TonB-dependent receptor, plug domain"/>
    <property type="match status" value="1"/>
</dbReference>
<evidence type="ECO:0000256" key="2">
    <source>
        <dbReference type="ARBA" id="ARBA00022448"/>
    </source>
</evidence>
<keyword evidence="2 10" id="KW-0813">Transport</keyword>
<comment type="caution">
    <text evidence="15">The sequence shown here is derived from an EMBL/GenBank/DDBJ whole genome shotgun (WGS) entry which is preliminary data.</text>
</comment>
<dbReference type="PANTHER" id="PTHR30069">
    <property type="entry name" value="TONB-DEPENDENT OUTER MEMBRANE RECEPTOR"/>
    <property type="match status" value="1"/>
</dbReference>
<name>A0ABS1S7F5_9RHOB</name>
<evidence type="ECO:0000313" key="15">
    <source>
        <dbReference type="EMBL" id="MBL3674658.1"/>
    </source>
</evidence>
<evidence type="ECO:0000256" key="9">
    <source>
        <dbReference type="ARBA" id="ARBA00023237"/>
    </source>
</evidence>
<evidence type="ECO:0000256" key="11">
    <source>
        <dbReference type="RuleBase" id="RU003357"/>
    </source>
</evidence>
<protein>
    <submittedName>
        <fullName evidence="15">TonB-dependent receptor</fullName>
    </submittedName>
</protein>
<keyword evidence="8 15" id="KW-0675">Receptor</keyword>
<evidence type="ECO:0000256" key="12">
    <source>
        <dbReference type="SAM" id="MobiDB-lite"/>
    </source>
</evidence>
<comment type="similarity">
    <text evidence="10 11">Belongs to the TonB-dependent receptor family.</text>
</comment>
<feature type="domain" description="TonB-dependent receptor plug" evidence="14">
    <location>
        <begin position="2"/>
        <end position="100"/>
    </location>
</feature>